<organism evidence="1">
    <name type="scientific">Fusarium oxysporum f. sp. pisi HDV247</name>
    <dbReference type="NCBI Taxonomy" id="1080344"/>
    <lineage>
        <taxon>Eukaryota</taxon>
        <taxon>Fungi</taxon>
        <taxon>Dikarya</taxon>
        <taxon>Ascomycota</taxon>
        <taxon>Pezizomycotina</taxon>
        <taxon>Sordariomycetes</taxon>
        <taxon>Hypocreomycetidae</taxon>
        <taxon>Hypocreales</taxon>
        <taxon>Nectriaceae</taxon>
        <taxon>Fusarium</taxon>
        <taxon>Fusarium oxysporum species complex</taxon>
    </lineage>
</organism>
<dbReference type="AlphaFoldDB" id="W9NWB7"/>
<reference evidence="1" key="1">
    <citation type="submission" date="2011-10" db="EMBL/GenBank/DDBJ databases">
        <title>The Genome Sequence of Fusarium oxysporum HDV247.</title>
        <authorList>
            <consortium name="The Broad Institute Genome Sequencing Platform"/>
            <person name="Ma L.-J."/>
            <person name="Gale L.R."/>
            <person name="Schwartz D.C."/>
            <person name="Zhou S."/>
            <person name="Corby-Kistler H."/>
            <person name="Young S.K."/>
            <person name="Zeng Q."/>
            <person name="Gargeya S."/>
            <person name="Fitzgerald M."/>
            <person name="Haas B."/>
            <person name="Abouelleil A."/>
            <person name="Alvarado L."/>
            <person name="Arachchi H.M."/>
            <person name="Berlin A."/>
            <person name="Brown A."/>
            <person name="Chapman S.B."/>
            <person name="Chen Z."/>
            <person name="Dunbar C."/>
            <person name="Freedman E."/>
            <person name="Gearin G."/>
            <person name="Goldberg J."/>
            <person name="Griggs A."/>
            <person name="Gujja S."/>
            <person name="Heiman D."/>
            <person name="Howarth C."/>
            <person name="Larson L."/>
            <person name="Lui A."/>
            <person name="MacDonald P.J.P."/>
            <person name="Montmayeur A."/>
            <person name="Murphy C."/>
            <person name="Neiman D."/>
            <person name="Pearson M."/>
            <person name="Priest M."/>
            <person name="Roberts A."/>
            <person name="Saif S."/>
            <person name="Shea T."/>
            <person name="Shenoy N."/>
            <person name="Sisk P."/>
            <person name="Stolte C."/>
            <person name="Sykes S."/>
            <person name="Wortman J."/>
            <person name="Nusbaum C."/>
            <person name="Birren B."/>
        </authorList>
    </citation>
    <scope>NUCLEOTIDE SEQUENCE [LARGE SCALE GENOMIC DNA]</scope>
    <source>
        <strain evidence="1">HDV247</strain>
    </source>
</reference>
<protein>
    <recommendedName>
        <fullName evidence="2">Fungal N-terminal domain-containing protein</fullName>
    </recommendedName>
</protein>
<dbReference type="OrthoDB" id="1577640at2759"/>
<sequence>MGDPLSIASGVAGLISLGLTVCDSLHTYFSAIKDRKDDIAIITQSLSLFKFHIFAVQSSASKLGNRHSPAIDGLQLSLINCEMQLKCLETLLNKLIPTEDPSLAKDIWRRQKLTARYPFDRKKLVQLEEYLSRANVTLSSFIQALNLDINIHMSDELEACKTSLEALDINTQTTLRTITTRLEVIGPRVEPSALELLPSRIEDVTASSSNNLTKTHSKPRYLQNAELERRLCKELSGMDCTCGASERKTTNRPASRVYRLLGGLTISRQGDASPFDVDQQGNNIAHMCLEAYLNYFGYGDTTIPSDIAADATFKMLTYLANIGVPIAASNFNQCNLLTISINSFCNFWILPRLSKLVTNSDFNFCHADIAHGRPLFANMWVNSGEEWARHLNTLCEYPEICEGIGFSELFLAVMKRDYARLQAILAEENSILNISQTDLYERNILHASSNWPDGLRLLLQRQDVRPLMDKSSAILMHFSPLDFALFYSKIYCNAPDQWTDCDDCTCYVSVQLFLEADCNVTIGYKRSETLGGCSLKARKLFFEHLKNRRQRLRNMALAILPEESLHRYGVTTNVLPDKTAPLLWSELQEAKEQRDQLPVDLTDSLKPYSGKLLVPPESLFDFPHHLQVAVLALEYGLVPKDESGVPTLLSGLYIIPHPLYGRSKMPSMNYIDWLLQRDLNLDLSLEPFRFSALHRVAAFIGSQVKHFDFSHQDVSVSELQNSKKLLQPIFNSKAQCDIPCPCSSGMFSRPLAHILPTMLRQYNSLDSTYFFRTIKEHIKVVIRGIDLLKLPKCSSEELYMAKCSIHILTMMSLGVRHLPICLSEGYCNLWNPEFEEDWKEMLDEDRDLIRQLEALDEELGEAFNHQNVPIGEFLWGHWLPRMEEVIEDLNKPLANVDKYSLLEAGVSLQEADYDIFGLLQELNAFLSEEAGDDS</sequence>
<dbReference type="EMBL" id="JH650982">
    <property type="protein sequence ID" value="EXA34272.1"/>
    <property type="molecule type" value="Genomic_DNA"/>
</dbReference>
<reference evidence="1" key="2">
    <citation type="submission" date="2012-05" db="EMBL/GenBank/DDBJ databases">
        <title>Annotation of the Genome Sequence of Fusarium oxysporum HDV247.</title>
        <authorList>
            <consortium name="The Broad Institute Genomics Platform"/>
            <person name="Ma L.-J."/>
            <person name="Corby-Kistler H."/>
            <person name="Broz K."/>
            <person name="Gale L.R."/>
            <person name="Jonkers W."/>
            <person name="O'Donnell K."/>
            <person name="Ploetz R."/>
            <person name="Steinberg C."/>
            <person name="Schwartz D.C."/>
            <person name="VanEtten H."/>
            <person name="Zhou S."/>
            <person name="Young S.K."/>
            <person name="Zeng Q."/>
            <person name="Gargeya S."/>
            <person name="Fitzgerald M."/>
            <person name="Abouelleil A."/>
            <person name="Alvarado L."/>
            <person name="Chapman S.B."/>
            <person name="Gainer-Dewar J."/>
            <person name="Goldberg J."/>
            <person name="Griggs A."/>
            <person name="Gujja S."/>
            <person name="Hansen M."/>
            <person name="Howarth C."/>
            <person name="Imamovic A."/>
            <person name="Ireland A."/>
            <person name="Larimer J."/>
            <person name="McCowan C."/>
            <person name="Murphy C."/>
            <person name="Pearson M."/>
            <person name="Poon T.W."/>
            <person name="Priest M."/>
            <person name="Roberts A."/>
            <person name="Saif S."/>
            <person name="Shea T."/>
            <person name="Sykes S."/>
            <person name="Wortman J."/>
            <person name="Nusbaum C."/>
            <person name="Birren B."/>
        </authorList>
    </citation>
    <scope>NUCLEOTIDE SEQUENCE</scope>
    <source>
        <strain evidence="1">HDV247</strain>
    </source>
</reference>
<accession>W9NWB7</accession>
<dbReference type="Proteomes" id="UP000030751">
    <property type="component" value="Unassembled WGS sequence"/>
</dbReference>
<proteinExistence type="predicted"/>
<name>W9NWB7_FUSOX</name>
<evidence type="ECO:0008006" key="2">
    <source>
        <dbReference type="Google" id="ProtNLM"/>
    </source>
</evidence>
<gene>
    <name evidence="1" type="ORF">FOVG_14705</name>
</gene>
<dbReference type="HOGENOM" id="CLU_011667_0_0_1"/>
<evidence type="ECO:0000313" key="1">
    <source>
        <dbReference type="EMBL" id="EXA34272.1"/>
    </source>
</evidence>